<feature type="domain" description="Thioredoxin" evidence="4">
    <location>
        <begin position="138"/>
        <end position="217"/>
    </location>
</feature>
<dbReference type="InterPro" id="IPR004480">
    <property type="entry name" value="Monothiol_GRX-rel"/>
</dbReference>
<dbReference type="FunFam" id="3.40.30.10:FF:000012">
    <property type="entry name" value="Monothiol glutaredoxin"/>
    <property type="match status" value="1"/>
</dbReference>
<keyword evidence="1" id="KW-0479">Metal-binding</keyword>
<evidence type="ECO:0000256" key="2">
    <source>
        <dbReference type="ARBA" id="ARBA00023004"/>
    </source>
</evidence>
<dbReference type="AlphaFoldDB" id="U4U4Z2"/>
<dbReference type="GO" id="GO:0006879">
    <property type="term" value="P:intracellular iron ion homeostasis"/>
    <property type="evidence" value="ECO:0007669"/>
    <property type="project" value="TreeGrafter"/>
</dbReference>
<dbReference type="NCBIfam" id="TIGR00365">
    <property type="entry name" value="Grx4 family monothiol glutaredoxin"/>
    <property type="match status" value="1"/>
</dbReference>
<dbReference type="InterPro" id="IPR002109">
    <property type="entry name" value="Glutaredoxin"/>
</dbReference>
<dbReference type="Pfam" id="PF00462">
    <property type="entry name" value="Glutaredoxin"/>
    <property type="match status" value="1"/>
</dbReference>
<dbReference type="InterPro" id="IPR022742">
    <property type="entry name" value="Hydrolase_4"/>
</dbReference>
<dbReference type="OrthoDB" id="415696at2759"/>
<dbReference type="SUPFAM" id="SSF52833">
    <property type="entry name" value="Thioredoxin-like"/>
    <property type="match status" value="2"/>
</dbReference>
<dbReference type="InterPro" id="IPR029058">
    <property type="entry name" value="AB_hydrolase_fold"/>
</dbReference>
<dbReference type="PANTHER" id="PTHR10293">
    <property type="entry name" value="GLUTAREDOXIN FAMILY MEMBER"/>
    <property type="match status" value="1"/>
</dbReference>
<dbReference type="GO" id="GO:0046872">
    <property type="term" value="F:metal ion binding"/>
    <property type="evidence" value="ECO:0007669"/>
    <property type="project" value="UniProtKB-KW"/>
</dbReference>
<dbReference type="Proteomes" id="UP000030742">
    <property type="component" value="Unassembled WGS sequence"/>
</dbReference>
<dbReference type="GO" id="GO:0005634">
    <property type="term" value="C:nucleus"/>
    <property type="evidence" value="ECO:0007669"/>
    <property type="project" value="TreeGrafter"/>
</dbReference>
<name>U4U4Z2_DENPD</name>
<evidence type="ECO:0000256" key="3">
    <source>
        <dbReference type="ARBA" id="ARBA00023014"/>
    </source>
</evidence>
<proteinExistence type="predicted"/>
<dbReference type="GO" id="GO:0051536">
    <property type="term" value="F:iron-sulfur cluster binding"/>
    <property type="evidence" value="ECO:0007669"/>
    <property type="project" value="UniProtKB-KW"/>
</dbReference>
<accession>U4U4Z2</accession>
<keyword evidence="2" id="KW-0408">Iron</keyword>
<dbReference type="CDD" id="cd02984">
    <property type="entry name" value="TRX_PICOT"/>
    <property type="match status" value="1"/>
</dbReference>
<gene>
    <name evidence="7" type="ORF">D910_02463</name>
</gene>
<dbReference type="Gene3D" id="3.40.50.1820">
    <property type="entry name" value="alpha/beta hydrolase"/>
    <property type="match status" value="1"/>
</dbReference>
<dbReference type="InterPro" id="IPR033658">
    <property type="entry name" value="GRX_PICOT-like"/>
</dbReference>
<dbReference type="STRING" id="77166.U4U4Z2"/>
<evidence type="ECO:0000259" key="4">
    <source>
        <dbReference type="Pfam" id="PF00085"/>
    </source>
</evidence>
<keyword evidence="3" id="KW-0411">Iron-sulfur</keyword>
<dbReference type="Pfam" id="PF12146">
    <property type="entry name" value="Hydrolase_4"/>
    <property type="match status" value="1"/>
</dbReference>
<evidence type="ECO:0000313" key="8">
    <source>
        <dbReference type="Proteomes" id="UP000030742"/>
    </source>
</evidence>
<dbReference type="GO" id="GO:0005829">
    <property type="term" value="C:cytosol"/>
    <property type="evidence" value="ECO:0007669"/>
    <property type="project" value="TreeGrafter"/>
</dbReference>
<protein>
    <submittedName>
        <fullName evidence="7">Uncharacterized protein</fullName>
    </submittedName>
</protein>
<dbReference type="InterPro" id="IPR013766">
    <property type="entry name" value="Thioredoxin_domain"/>
</dbReference>
<evidence type="ECO:0000259" key="5">
    <source>
        <dbReference type="Pfam" id="PF00462"/>
    </source>
</evidence>
<sequence>MIWGANAYILPGDLEAFEKIRDVSKWSSRMADPLIKLYTKDGLQEMWGSWCDTMVEIFKNGGDICKSSLADIQCPTLILHGHKDPLVAQEHPMHLLENIRNARLHVYPEGKHNIHLKYAEDFNAIVSKFIMSDSCLQPSLTVIHFQAAWADQCTQVNELLDTLAKQVDFASVKFYSCPAEELSEIAIKYNIESVPTVLLFQLGEKVDRVDGADAPKITEKVRLHISKSEGENKTESIDDKLKALINKDKVMLFMKGDRVKPRCGFSRQIIEILNSTGVSYSTFDILQDEEVRQSLKVYSDWPTYPQLYIKGELIGGLDIVKEMMADGSLATSLV</sequence>
<dbReference type="EMBL" id="KB631653">
    <property type="protein sequence ID" value="ERL85040.1"/>
    <property type="molecule type" value="Genomic_DNA"/>
</dbReference>
<dbReference type="Gene3D" id="3.40.30.10">
    <property type="entry name" value="Glutaredoxin"/>
    <property type="match status" value="2"/>
</dbReference>
<evidence type="ECO:0000259" key="6">
    <source>
        <dbReference type="Pfam" id="PF12146"/>
    </source>
</evidence>
<dbReference type="PANTHER" id="PTHR10293:SF73">
    <property type="entry name" value="GLUTAREDOXIN-3"/>
    <property type="match status" value="1"/>
</dbReference>
<evidence type="ECO:0000313" key="7">
    <source>
        <dbReference type="EMBL" id="ERL85040.1"/>
    </source>
</evidence>
<dbReference type="PROSITE" id="PS51354">
    <property type="entry name" value="GLUTAREDOXIN_2"/>
    <property type="match status" value="1"/>
</dbReference>
<dbReference type="SUPFAM" id="SSF53474">
    <property type="entry name" value="alpha/beta-Hydrolases"/>
    <property type="match status" value="1"/>
</dbReference>
<feature type="domain" description="Serine aminopeptidase S33" evidence="6">
    <location>
        <begin position="35"/>
        <end position="115"/>
    </location>
</feature>
<evidence type="ECO:0000256" key="1">
    <source>
        <dbReference type="ARBA" id="ARBA00022723"/>
    </source>
</evidence>
<dbReference type="CDD" id="cd03028">
    <property type="entry name" value="GRX_PICOT_like"/>
    <property type="match status" value="1"/>
</dbReference>
<reference evidence="7 8" key="1">
    <citation type="journal article" date="2013" name="Genome Biol.">
        <title>Draft genome of the mountain pine beetle, Dendroctonus ponderosae Hopkins, a major forest pest.</title>
        <authorList>
            <person name="Keeling C.I."/>
            <person name="Yuen M.M."/>
            <person name="Liao N.Y."/>
            <person name="Docking T.R."/>
            <person name="Chan S.K."/>
            <person name="Taylor G.A."/>
            <person name="Palmquist D.L."/>
            <person name="Jackman S.D."/>
            <person name="Nguyen A."/>
            <person name="Li M."/>
            <person name="Henderson H."/>
            <person name="Janes J.K."/>
            <person name="Zhao Y."/>
            <person name="Pandoh P."/>
            <person name="Moore R."/>
            <person name="Sperling F.A."/>
            <person name="Huber D.P."/>
            <person name="Birol I."/>
            <person name="Jones S.J."/>
            <person name="Bohlmann J."/>
        </authorList>
    </citation>
    <scope>NUCLEOTIDE SEQUENCE</scope>
</reference>
<dbReference type="InterPro" id="IPR036249">
    <property type="entry name" value="Thioredoxin-like_sf"/>
</dbReference>
<dbReference type="Pfam" id="PF00085">
    <property type="entry name" value="Thioredoxin"/>
    <property type="match status" value="1"/>
</dbReference>
<organism evidence="7 8">
    <name type="scientific">Dendroctonus ponderosae</name>
    <name type="common">Mountain pine beetle</name>
    <dbReference type="NCBI Taxonomy" id="77166"/>
    <lineage>
        <taxon>Eukaryota</taxon>
        <taxon>Metazoa</taxon>
        <taxon>Ecdysozoa</taxon>
        <taxon>Arthropoda</taxon>
        <taxon>Hexapoda</taxon>
        <taxon>Insecta</taxon>
        <taxon>Pterygota</taxon>
        <taxon>Neoptera</taxon>
        <taxon>Endopterygota</taxon>
        <taxon>Coleoptera</taxon>
        <taxon>Polyphaga</taxon>
        <taxon>Cucujiformia</taxon>
        <taxon>Curculionidae</taxon>
        <taxon>Scolytinae</taxon>
        <taxon>Dendroctonus</taxon>
    </lineage>
</organism>
<feature type="domain" description="Glutaredoxin" evidence="5">
    <location>
        <begin position="250"/>
        <end position="314"/>
    </location>
</feature>